<evidence type="ECO:0000313" key="1">
    <source>
        <dbReference type="EMBL" id="KPL56034.1"/>
    </source>
</evidence>
<accession>A0A0P6WMD8</accession>
<reference evidence="1 2" key="2">
    <citation type="submission" date="2015-10" db="EMBL/GenBank/DDBJ databases">
        <title>Draft Genome Sequence of Prosthecomicrobium hirschii ATCC 27832.</title>
        <authorList>
            <person name="Daniel J."/>
            <person name="Givan S.A."/>
            <person name="Brun Y.V."/>
            <person name="Brown P.J."/>
        </authorList>
    </citation>
    <scope>NUCLEOTIDE SEQUENCE [LARGE SCALE GENOMIC DNA]</scope>
    <source>
        <strain evidence="1 2">16</strain>
    </source>
</reference>
<keyword evidence="2" id="KW-1185">Reference proteome</keyword>
<gene>
    <name evidence="1" type="ORF">ABB55_20450</name>
</gene>
<dbReference type="EMBL" id="LJYW01000001">
    <property type="protein sequence ID" value="KPL56034.1"/>
    <property type="molecule type" value="Genomic_DNA"/>
</dbReference>
<organism evidence="1 2">
    <name type="scientific">Prosthecodimorpha hirschii</name>
    <dbReference type="NCBI Taxonomy" id="665126"/>
    <lineage>
        <taxon>Bacteria</taxon>
        <taxon>Pseudomonadati</taxon>
        <taxon>Pseudomonadota</taxon>
        <taxon>Alphaproteobacteria</taxon>
        <taxon>Hyphomicrobiales</taxon>
        <taxon>Ancalomicrobiaceae</taxon>
        <taxon>Prosthecodimorpha</taxon>
    </lineage>
</organism>
<name>A0A0P6WMD8_9HYPH</name>
<protein>
    <submittedName>
        <fullName evidence="1">Uncharacterized protein</fullName>
    </submittedName>
</protein>
<proteinExistence type="predicted"/>
<evidence type="ECO:0000313" key="2">
    <source>
        <dbReference type="Proteomes" id="UP000048984"/>
    </source>
</evidence>
<sequence length="226" mass="24940">MQNRVDPLGALFRSAARGLFMGNRGGRIHDPGTRELVPARRWVSKAWICCEIAFRERRRTVWGESYTELFFLDEVTALAAGHRPCFECRRQAAQDFAAAFAHGNGLAAPPAAGHMDAILHQERVGTEPGDRREKRLYVAFIDTLPDGAAIASDGPDRQIFAVRGPYMLPWSPHGWGPPLPRQKSRLVTLVTPPSTVMALKAGYRPVWHPSAATEAFDRHHPGSAAA</sequence>
<reference evidence="1 2" key="1">
    <citation type="submission" date="2015-09" db="EMBL/GenBank/DDBJ databases">
        <authorList>
            <person name="Jackson K.R."/>
            <person name="Lunt B.L."/>
            <person name="Fisher J.N.B."/>
            <person name="Gardner A.V."/>
            <person name="Bailey M.E."/>
            <person name="Deus L.M."/>
            <person name="Earl A.S."/>
            <person name="Gibby P.D."/>
            <person name="Hartmann K.A."/>
            <person name="Liu J.E."/>
            <person name="Manci A.M."/>
            <person name="Nielsen D.A."/>
            <person name="Solomon M.B."/>
            <person name="Breakwell D.P."/>
            <person name="Burnett S.H."/>
            <person name="Grose J.H."/>
        </authorList>
    </citation>
    <scope>NUCLEOTIDE SEQUENCE [LARGE SCALE GENOMIC DNA]</scope>
    <source>
        <strain evidence="1 2">16</strain>
    </source>
</reference>
<dbReference type="AlphaFoldDB" id="A0A0P6WMD8"/>
<dbReference type="Proteomes" id="UP000048984">
    <property type="component" value="Unassembled WGS sequence"/>
</dbReference>
<comment type="caution">
    <text evidence="1">The sequence shown here is derived from an EMBL/GenBank/DDBJ whole genome shotgun (WGS) entry which is preliminary data.</text>
</comment>
<dbReference type="STRING" id="665126.ABB55_20450"/>